<dbReference type="EMBL" id="JARK01000073">
    <property type="protein sequence ID" value="EYC44067.1"/>
    <property type="molecule type" value="Genomic_DNA"/>
</dbReference>
<comment type="caution">
    <text evidence="1">The sequence shown here is derived from an EMBL/GenBank/DDBJ whole genome shotgun (WGS) entry which is preliminary data.</text>
</comment>
<protein>
    <submittedName>
        <fullName evidence="1">Uncharacterized protein</fullName>
    </submittedName>
</protein>
<gene>
    <name evidence="1" type="primary">Acey_s0473.g2105</name>
    <name evidence="1" type="ORF">Y032_0473g2105</name>
</gene>
<evidence type="ECO:0000313" key="2">
    <source>
        <dbReference type="Proteomes" id="UP000024635"/>
    </source>
</evidence>
<dbReference type="AlphaFoldDB" id="A0A016WXV8"/>
<accession>A0A016WXV8</accession>
<organism evidence="1 2">
    <name type="scientific">Ancylostoma ceylanicum</name>
    <dbReference type="NCBI Taxonomy" id="53326"/>
    <lineage>
        <taxon>Eukaryota</taxon>
        <taxon>Metazoa</taxon>
        <taxon>Ecdysozoa</taxon>
        <taxon>Nematoda</taxon>
        <taxon>Chromadorea</taxon>
        <taxon>Rhabditida</taxon>
        <taxon>Rhabditina</taxon>
        <taxon>Rhabditomorpha</taxon>
        <taxon>Strongyloidea</taxon>
        <taxon>Ancylostomatidae</taxon>
        <taxon>Ancylostomatinae</taxon>
        <taxon>Ancylostoma</taxon>
    </lineage>
</organism>
<reference evidence="2" key="1">
    <citation type="journal article" date="2015" name="Nat. Genet.">
        <title>The genome and transcriptome of the zoonotic hookworm Ancylostoma ceylanicum identify infection-specific gene families.</title>
        <authorList>
            <person name="Schwarz E.M."/>
            <person name="Hu Y."/>
            <person name="Antoshechkin I."/>
            <person name="Miller M.M."/>
            <person name="Sternberg P.W."/>
            <person name="Aroian R.V."/>
        </authorList>
    </citation>
    <scope>NUCLEOTIDE SEQUENCE</scope>
    <source>
        <strain evidence="2">HY135</strain>
    </source>
</reference>
<dbReference type="Proteomes" id="UP000024635">
    <property type="component" value="Unassembled WGS sequence"/>
</dbReference>
<name>A0A016WXV8_9BILA</name>
<keyword evidence="2" id="KW-1185">Reference proteome</keyword>
<sequence>MLPMNLHIPDLLTYADDRSLQGSMGLKKAKFQKPRELSLQPNIIDKSNDSVPMVKPTGNLTFNHKVRKVLTGFMDIKFLQKKLVHSAVGSNPSCESS</sequence>
<evidence type="ECO:0000313" key="1">
    <source>
        <dbReference type="EMBL" id="EYC44067.1"/>
    </source>
</evidence>
<proteinExistence type="predicted"/>